<protein>
    <submittedName>
        <fullName evidence="1">Uncharacterized protein</fullName>
    </submittedName>
</protein>
<keyword evidence="1" id="KW-0614">Plasmid</keyword>
<gene>
    <name evidence="1" type="ORF">COO91_09112</name>
</gene>
<accession>A0A2K8T5F9</accession>
<sequence length="45" mass="4583">MKAESKTITTGKTALIFKGTTATDGADAALFKIEAAKILAAEGVK</sequence>
<name>A0A2K8T5F9_9NOSO</name>
<dbReference type="AlphaFoldDB" id="A0A2K8T5F9"/>
<dbReference type="KEGG" id="nfl:COO91_09112"/>
<geneLocation type="plasmid" evidence="2">
    <name>pnfsy01</name>
</geneLocation>
<proteinExistence type="predicted"/>
<evidence type="ECO:0000313" key="1">
    <source>
        <dbReference type="EMBL" id="AUB42958.1"/>
    </source>
</evidence>
<keyword evidence="2" id="KW-1185">Reference proteome</keyword>
<reference evidence="1 2" key="1">
    <citation type="submission" date="2017-11" db="EMBL/GenBank/DDBJ databases">
        <title>Complete genome of a free-living desiccation-tolerant cyanobacterium and its photosynthetic adaptation to extreme terrestrial habitat.</title>
        <authorList>
            <person name="Shang J."/>
        </authorList>
    </citation>
    <scope>NUCLEOTIDE SEQUENCE [LARGE SCALE GENOMIC DNA]</scope>
    <source>
        <strain evidence="1 2">CCNUN1</strain>
        <plasmid evidence="2">pnfsy01</plasmid>
    </source>
</reference>
<dbReference type="EMBL" id="CP024786">
    <property type="protein sequence ID" value="AUB42958.1"/>
    <property type="molecule type" value="Genomic_DNA"/>
</dbReference>
<organism evidence="1 2">
    <name type="scientific">Nostoc flagelliforme CCNUN1</name>
    <dbReference type="NCBI Taxonomy" id="2038116"/>
    <lineage>
        <taxon>Bacteria</taxon>
        <taxon>Bacillati</taxon>
        <taxon>Cyanobacteriota</taxon>
        <taxon>Cyanophyceae</taxon>
        <taxon>Nostocales</taxon>
        <taxon>Nostocaceae</taxon>
        <taxon>Nostoc</taxon>
    </lineage>
</organism>
<evidence type="ECO:0000313" key="2">
    <source>
        <dbReference type="Proteomes" id="UP000232003"/>
    </source>
</evidence>
<dbReference type="Proteomes" id="UP000232003">
    <property type="component" value="Plasmid pNFSY01"/>
</dbReference>